<dbReference type="EMBL" id="JANSHE010000509">
    <property type="protein sequence ID" value="KAJ3009921.1"/>
    <property type="molecule type" value="Genomic_DNA"/>
</dbReference>
<reference evidence="1" key="1">
    <citation type="submission" date="2022-08" db="EMBL/GenBank/DDBJ databases">
        <title>Genome Sequence of Pycnoporus sanguineus.</title>
        <authorList>
            <person name="Buettner E."/>
        </authorList>
    </citation>
    <scope>NUCLEOTIDE SEQUENCE</scope>
    <source>
        <strain evidence="1">CG-C14</strain>
    </source>
</reference>
<gene>
    <name evidence="1" type="ORF">NUW54_g2632</name>
</gene>
<dbReference type="Proteomes" id="UP001144978">
    <property type="component" value="Unassembled WGS sequence"/>
</dbReference>
<keyword evidence="2" id="KW-1185">Reference proteome</keyword>
<accession>A0ACC1Q2Z2</accession>
<organism evidence="1 2">
    <name type="scientific">Trametes sanguinea</name>
    <dbReference type="NCBI Taxonomy" id="158606"/>
    <lineage>
        <taxon>Eukaryota</taxon>
        <taxon>Fungi</taxon>
        <taxon>Dikarya</taxon>
        <taxon>Basidiomycota</taxon>
        <taxon>Agaricomycotina</taxon>
        <taxon>Agaricomycetes</taxon>
        <taxon>Polyporales</taxon>
        <taxon>Polyporaceae</taxon>
        <taxon>Trametes</taxon>
    </lineage>
</organism>
<evidence type="ECO:0000313" key="1">
    <source>
        <dbReference type="EMBL" id="KAJ3009921.1"/>
    </source>
</evidence>
<protein>
    <submittedName>
        <fullName evidence="1">Uncharacterized protein</fullName>
    </submittedName>
</protein>
<comment type="caution">
    <text evidence="1">The sequence shown here is derived from an EMBL/GenBank/DDBJ whole genome shotgun (WGS) entry which is preliminary data.</text>
</comment>
<proteinExistence type="predicted"/>
<sequence length="240" mass="26990">MTIVHIRIWYGQYTNPEVQQCCPRNPAIPGELTPPEVDHPLLIMPALQQNGMMPILNANLYDTLGFCLQFMEGVEYLHDQHIAHLDLCADNVVTASDVRPQPHPDVIPGKLYIIDFGFSRQLSLGPGAHPAIKLPPTQVPKPNGVEHLDPYSWDVYCAADVVREIIQTSRGQEPLPIILQVYLRWLTGRERGCVESCRCRPTARRARQVLVAIHWLVGIQESCQGVLRRATGVVQYLFSS</sequence>
<evidence type="ECO:0000313" key="2">
    <source>
        <dbReference type="Proteomes" id="UP001144978"/>
    </source>
</evidence>
<name>A0ACC1Q2Z2_9APHY</name>